<reference evidence="2 3" key="1">
    <citation type="journal article" date="2018" name="PLoS Pathog.">
        <title>Evolution of structural diversity of trichothecenes, a family of toxins produced by plant pathogenic and entomopathogenic fungi.</title>
        <authorList>
            <person name="Proctor R.H."/>
            <person name="McCormick S.P."/>
            <person name="Kim H.S."/>
            <person name="Cardoza R.E."/>
            <person name="Stanley A.M."/>
            <person name="Lindo L."/>
            <person name="Kelly A."/>
            <person name="Brown D.W."/>
            <person name="Lee T."/>
            <person name="Vaughan M.M."/>
            <person name="Alexander N.J."/>
            <person name="Busman M."/>
            <person name="Gutierrez S."/>
        </authorList>
    </citation>
    <scope>NUCLEOTIDE SEQUENCE [LARGE SCALE GENOMIC DNA]</scope>
    <source>
        <strain evidence="2 3">IBT 40837</strain>
    </source>
</reference>
<dbReference type="Proteomes" id="UP000266272">
    <property type="component" value="Unassembled WGS sequence"/>
</dbReference>
<dbReference type="AlphaFoldDB" id="A0A395NM16"/>
<dbReference type="OrthoDB" id="5142910at2759"/>
<proteinExistence type="predicted"/>
<evidence type="ECO:0000256" key="1">
    <source>
        <dbReference type="SAM" id="MobiDB-lite"/>
    </source>
</evidence>
<dbReference type="EMBL" id="PXOA01000304">
    <property type="protein sequence ID" value="RFU77135.1"/>
    <property type="molecule type" value="Genomic_DNA"/>
</dbReference>
<protein>
    <submittedName>
        <fullName evidence="2">Uncharacterized protein</fullName>
    </submittedName>
</protein>
<name>A0A395NM16_TRIAR</name>
<evidence type="ECO:0000313" key="3">
    <source>
        <dbReference type="Proteomes" id="UP000266272"/>
    </source>
</evidence>
<feature type="compositionally biased region" description="Polar residues" evidence="1">
    <location>
        <begin position="152"/>
        <end position="168"/>
    </location>
</feature>
<sequence length="251" mass="27624">MGSLNATRSISAPSPLSNSWQQSTYMDPTTQGSSDYQESPPRSQDTGASLAGGSQATDDTEEFSPLQNTQDFRKLMPRTRSLPFVKDKKAKAAQVAKIAISMSAQRQADKKTSQSRKTPRDSLRARHWKKDSPAEDSDTLAEERDPTKSPEMDSSSPNFQIDSCSSSQPTISLADSPLTVDSSFKAAELPTILAIDDALLEEVNQSTSKLLKQYNADIGRGCDGAACAQFYLEQIHIARREFWFNYLKQGD</sequence>
<feature type="compositionally biased region" description="Basic and acidic residues" evidence="1">
    <location>
        <begin position="141"/>
        <end position="151"/>
    </location>
</feature>
<evidence type="ECO:0000313" key="2">
    <source>
        <dbReference type="EMBL" id="RFU77135.1"/>
    </source>
</evidence>
<accession>A0A395NM16</accession>
<comment type="caution">
    <text evidence="2">The sequence shown here is derived from an EMBL/GenBank/DDBJ whole genome shotgun (WGS) entry which is preliminary data.</text>
</comment>
<feature type="compositionally biased region" description="Polar residues" evidence="1">
    <location>
        <begin position="1"/>
        <end position="57"/>
    </location>
</feature>
<feature type="region of interest" description="Disordered" evidence="1">
    <location>
        <begin position="1"/>
        <end position="168"/>
    </location>
</feature>
<organism evidence="2 3">
    <name type="scientific">Trichoderma arundinaceum</name>
    <dbReference type="NCBI Taxonomy" id="490622"/>
    <lineage>
        <taxon>Eukaryota</taxon>
        <taxon>Fungi</taxon>
        <taxon>Dikarya</taxon>
        <taxon>Ascomycota</taxon>
        <taxon>Pezizomycotina</taxon>
        <taxon>Sordariomycetes</taxon>
        <taxon>Hypocreomycetidae</taxon>
        <taxon>Hypocreales</taxon>
        <taxon>Hypocreaceae</taxon>
        <taxon>Trichoderma</taxon>
    </lineage>
</organism>
<feature type="compositionally biased region" description="Basic and acidic residues" evidence="1">
    <location>
        <begin position="107"/>
        <end position="124"/>
    </location>
</feature>
<gene>
    <name evidence="2" type="ORF">TARUN_5117</name>
</gene>
<keyword evidence="3" id="KW-1185">Reference proteome</keyword>